<protein>
    <recommendedName>
        <fullName evidence="7">Flagellar assembly protein FliH</fullName>
    </recommendedName>
</protein>
<proteinExistence type="inferred from homology"/>
<evidence type="ECO:0000313" key="10">
    <source>
        <dbReference type="EMBL" id="MFC3882574.1"/>
    </source>
</evidence>
<comment type="similarity">
    <text evidence="2">Belongs to the FliH family.</text>
</comment>
<dbReference type="RefSeq" id="WP_377912176.1">
    <property type="nucleotide sequence ID" value="NZ_JBHRZT010000020.1"/>
</dbReference>
<dbReference type="NCBIfam" id="TIGR03825">
    <property type="entry name" value="FliH_bacil"/>
    <property type="match status" value="1"/>
</dbReference>
<feature type="region of interest" description="Disordered" evidence="8">
    <location>
        <begin position="64"/>
        <end position="93"/>
    </location>
</feature>
<feature type="domain" description="Flagellar assembly protein FliH/Type III secretion system HrpE" evidence="9">
    <location>
        <begin position="117"/>
        <end position="242"/>
    </location>
</feature>
<comment type="function">
    <text evidence="1">Needed for flagellar regrowth and assembly.</text>
</comment>
<sequence length="259" mass="29886">MSSIIKSQYTKDHVVQKKTIQIKHFASAGSVEREEQTVEEQQTHPEQIIQEALAKAESIKQQAQSMLQQARSQLDADKQQWEEEKQKMAQDAKRKGYDEGLRLGKQEGMQAYRALLAEAKEMIDQTKRDYHSYIQSSEEVILNLGFEIAEKIIGQQLEQDREKFLPLVKTAIKEVREHREIHLFVSTCYYSVVHEKKEELLSLLNGEMNLFIYPDEELSEMACIIESSFGRIDASVDSQLAEIKKQLLELLKEESGHEG</sequence>
<organism evidence="10 11">
    <name type="scientific">Bacillus songklensis</name>
    <dbReference type="NCBI Taxonomy" id="1069116"/>
    <lineage>
        <taxon>Bacteria</taxon>
        <taxon>Bacillati</taxon>
        <taxon>Bacillota</taxon>
        <taxon>Bacilli</taxon>
        <taxon>Bacillales</taxon>
        <taxon>Bacillaceae</taxon>
        <taxon>Bacillus</taxon>
    </lineage>
</organism>
<gene>
    <name evidence="10" type="primary">fliH</name>
    <name evidence="10" type="ORF">ACFOU2_03365</name>
</gene>
<evidence type="ECO:0000256" key="7">
    <source>
        <dbReference type="NCBIfam" id="TIGR03825"/>
    </source>
</evidence>
<keyword evidence="3" id="KW-0813">Transport</keyword>
<dbReference type="InterPro" id="IPR022524">
    <property type="entry name" value="FliH_Bacilli"/>
</dbReference>
<accession>A0ABV8AY33</accession>
<evidence type="ECO:0000256" key="1">
    <source>
        <dbReference type="ARBA" id="ARBA00003041"/>
    </source>
</evidence>
<keyword evidence="5" id="KW-0653">Protein transport</keyword>
<keyword evidence="6" id="KW-1006">Bacterial flagellum protein export</keyword>
<keyword evidence="10" id="KW-0282">Flagellum</keyword>
<keyword evidence="10" id="KW-0966">Cell projection</keyword>
<reference evidence="11" key="1">
    <citation type="journal article" date="2019" name="Int. J. Syst. Evol. Microbiol.">
        <title>The Global Catalogue of Microorganisms (GCM) 10K type strain sequencing project: providing services to taxonomists for standard genome sequencing and annotation.</title>
        <authorList>
            <consortium name="The Broad Institute Genomics Platform"/>
            <consortium name="The Broad Institute Genome Sequencing Center for Infectious Disease"/>
            <person name="Wu L."/>
            <person name="Ma J."/>
        </authorList>
    </citation>
    <scope>NUCLEOTIDE SEQUENCE [LARGE SCALE GENOMIC DNA]</scope>
    <source>
        <strain evidence="11">CCUG 61889</strain>
    </source>
</reference>
<evidence type="ECO:0000259" key="9">
    <source>
        <dbReference type="Pfam" id="PF02108"/>
    </source>
</evidence>
<evidence type="ECO:0000256" key="6">
    <source>
        <dbReference type="ARBA" id="ARBA00023225"/>
    </source>
</evidence>
<evidence type="ECO:0000256" key="8">
    <source>
        <dbReference type="SAM" id="MobiDB-lite"/>
    </source>
</evidence>
<name>A0ABV8AY33_9BACI</name>
<comment type="caution">
    <text evidence="10">The sequence shown here is derived from an EMBL/GenBank/DDBJ whole genome shotgun (WGS) entry which is preliminary data.</text>
</comment>
<evidence type="ECO:0000256" key="3">
    <source>
        <dbReference type="ARBA" id="ARBA00022448"/>
    </source>
</evidence>
<keyword evidence="4" id="KW-1005">Bacterial flagellum biogenesis</keyword>
<evidence type="ECO:0000313" key="11">
    <source>
        <dbReference type="Proteomes" id="UP001595752"/>
    </source>
</evidence>
<feature type="compositionally biased region" description="Basic and acidic residues" evidence="8">
    <location>
        <begin position="74"/>
        <end position="93"/>
    </location>
</feature>
<evidence type="ECO:0000256" key="4">
    <source>
        <dbReference type="ARBA" id="ARBA00022795"/>
    </source>
</evidence>
<dbReference type="InterPro" id="IPR018035">
    <property type="entry name" value="Flagellar_FliH/T3SS_HrpE"/>
</dbReference>
<evidence type="ECO:0000256" key="5">
    <source>
        <dbReference type="ARBA" id="ARBA00022927"/>
    </source>
</evidence>
<dbReference type="Proteomes" id="UP001595752">
    <property type="component" value="Unassembled WGS sequence"/>
</dbReference>
<dbReference type="InterPro" id="IPR051472">
    <property type="entry name" value="T3SS_Stator/FliH"/>
</dbReference>
<dbReference type="EMBL" id="JBHRZT010000020">
    <property type="protein sequence ID" value="MFC3882574.1"/>
    <property type="molecule type" value="Genomic_DNA"/>
</dbReference>
<dbReference type="PANTHER" id="PTHR34982">
    <property type="entry name" value="YOP PROTEINS TRANSLOCATION PROTEIN L"/>
    <property type="match status" value="1"/>
</dbReference>
<keyword evidence="11" id="KW-1185">Reference proteome</keyword>
<dbReference type="Pfam" id="PF02108">
    <property type="entry name" value="FliH"/>
    <property type="match status" value="1"/>
</dbReference>
<evidence type="ECO:0000256" key="2">
    <source>
        <dbReference type="ARBA" id="ARBA00006602"/>
    </source>
</evidence>
<keyword evidence="10" id="KW-0969">Cilium</keyword>
<dbReference type="PANTHER" id="PTHR34982:SF1">
    <property type="entry name" value="FLAGELLAR ASSEMBLY PROTEIN FLIH"/>
    <property type="match status" value="1"/>
</dbReference>